<dbReference type="PANTHER" id="PTHR43156:SF2">
    <property type="entry name" value="STAGE II SPORULATION PROTEIN E"/>
    <property type="match status" value="1"/>
</dbReference>
<sequence>MRGEGGAKVGLRAGRAVRALRGRGPGRSRSTGPSYQAAGPSPAGVGGAGAGRTAPAGRAAVRPTAEVADLSLTLAGAEIGVWSWEPASGQLVCDEQAAALCGLAPDEFDGTIDAALAMVHPEDLAGVRTTLSDAARTAGAVLEEYRILRPDGSIRWVQARGAMVRDETDGAARMVGLVGDVSSVQADRDGAGPGSTTLWRAARLLDLTHAIGQALTVDELGDVVVQTAAADLGIVFAAVMLHGDDGEPYRSIVHPATSPVLAMWQALPIRGPAAAADVVRDRRPRYHPSRAEYLADYPDRDQTVRVLGLNACAHLPLVVSGRLIGVLVLVWDVPRDFDPSDQAFLQTLAGICAHAFERARLYERQTTLVTVLQRAILPQRLPDPAGVRLSARYLPASRDVGIGGDWYDAIVLPDGALMVVVGDVGGHGLGAIAIMAELHQATRAYALQGRSPAEITTQLAANLAGEGDETLATAVVAHLTPGERRLTWSSAGHPPPLLIAGSSTRYLEQVHGPILGAAPGHRYGQSELPLPPGCRLLLYSDGLVERRGASLSLGLDAFAAAASAGTAPGPDPAGGPGPGGGLENLCDGILAEITAPSGRDDDVCLLAIGLD</sequence>
<keyword evidence="6" id="KW-1185">Reference proteome</keyword>
<proteinExistence type="predicted"/>
<dbReference type="InterPro" id="IPR001932">
    <property type="entry name" value="PPM-type_phosphatase-like_dom"/>
</dbReference>
<dbReference type="InterPro" id="IPR003018">
    <property type="entry name" value="GAF"/>
</dbReference>
<reference evidence="5 6" key="2">
    <citation type="journal article" date="2016" name="Genome Announc.">
        <title>Permanent Draft Genome Sequences for Two Variants of Frankia sp. Strain CpI1, the First Frankia Strain Isolated from Root Nodules of Comptonia peregrina.</title>
        <authorList>
            <person name="Oshone R."/>
            <person name="Hurst S.G.IV."/>
            <person name="Abebe-Akele F."/>
            <person name="Simpson S."/>
            <person name="Morris K."/>
            <person name="Thomas W.K."/>
            <person name="Tisa L.S."/>
        </authorList>
    </citation>
    <scope>NUCLEOTIDE SEQUENCE [LARGE SCALE GENOMIC DNA]</scope>
    <source>
        <strain evidence="6">CpI1-S</strain>
    </source>
</reference>
<dbReference type="InterPro" id="IPR052016">
    <property type="entry name" value="Bact_Sigma-Reg"/>
</dbReference>
<dbReference type="InterPro" id="IPR013655">
    <property type="entry name" value="PAS_fold_3"/>
</dbReference>
<dbReference type="GO" id="GO:0016791">
    <property type="term" value="F:phosphatase activity"/>
    <property type="evidence" value="ECO:0007669"/>
    <property type="project" value="TreeGrafter"/>
</dbReference>
<dbReference type="SUPFAM" id="SSF55785">
    <property type="entry name" value="PYP-like sensor domain (PAS domain)"/>
    <property type="match status" value="1"/>
</dbReference>
<dbReference type="SUPFAM" id="SSF55781">
    <property type="entry name" value="GAF domain-like"/>
    <property type="match status" value="1"/>
</dbReference>
<dbReference type="InterPro" id="IPR000700">
    <property type="entry name" value="PAS-assoc_C"/>
</dbReference>
<dbReference type="InterPro" id="IPR001610">
    <property type="entry name" value="PAC"/>
</dbReference>
<dbReference type="SMART" id="SM00065">
    <property type="entry name" value="GAF"/>
    <property type="match status" value="1"/>
</dbReference>
<dbReference type="InterPro" id="IPR029016">
    <property type="entry name" value="GAF-like_dom_sf"/>
</dbReference>
<dbReference type="InterPro" id="IPR000014">
    <property type="entry name" value="PAS"/>
</dbReference>
<dbReference type="Pfam" id="PF07228">
    <property type="entry name" value="SpoIIE"/>
    <property type="match status" value="1"/>
</dbReference>
<dbReference type="Pfam" id="PF08447">
    <property type="entry name" value="PAS_3"/>
    <property type="match status" value="1"/>
</dbReference>
<dbReference type="SMART" id="SM00331">
    <property type="entry name" value="PP2C_SIG"/>
    <property type="match status" value="1"/>
</dbReference>
<dbReference type="Proteomes" id="UP000032545">
    <property type="component" value="Unassembled WGS sequence"/>
</dbReference>
<dbReference type="Pfam" id="PF13185">
    <property type="entry name" value="GAF_2"/>
    <property type="match status" value="1"/>
</dbReference>
<evidence type="ECO:0000313" key="6">
    <source>
        <dbReference type="Proteomes" id="UP000032545"/>
    </source>
</evidence>
<evidence type="ECO:0000256" key="1">
    <source>
        <dbReference type="ARBA" id="ARBA00022801"/>
    </source>
</evidence>
<dbReference type="Gene3D" id="3.30.450.40">
    <property type="match status" value="1"/>
</dbReference>
<dbReference type="EMBL" id="JYFN01000052">
    <property type="protein sequence ID" value="KJE20750.1"/>
    <property type="molecule type" value="Genomic_DNA"/>
</dbReference>
<feature type="region of interest" description="Disordered" evidence="2">
    <location>
        <begin position="18"/>
        <end position="57"/>
    </location>
</feature>
<dbReference type="PANTHER" id="PTHR43156">
    <property type="entry name" value="STAGE II SPORULATION PROTEIN E-RELATED"/>
    <property type="match status" value="1"/>
</dbReference>
<protein>
    <submittedName>
        <fullName evidence="5">PAS domain-containing protein</fullName>
    </submittedName>
</protein>
<reference evidence="6" key="1">
    <citation type="submission" date="2015-02" db="EMBL/GenBank/DDBJ databases">
        <title>Draft Genome of Frankia sp. CpI1-S.</title>
        <authorList>
            <person name="Oshone R.T."/>
            <person name="Ngom M."/>
            <person name="Ghodhbane-Gtari F."/>
            <person name="Gtari M."/>
            <person name="Morris K."/>
            <person name="Thomas K."/>
            <person name="Sen A."/>
            <person name="Tisa L.S."/>
        </authorList>
    </citation>
    <scope>NUCLEOTIDE SEQUENCE [LARGE SCALE GENOMIC DNA]</scope>
    <source>
        <strain evidence="6">CpI1-S</strain>
    </source>
</reference>
<dbReference type="PROSITE" id="PS50113">
    <property type="entry name" value="PAC"/>
    <property type="match status" value="1"/>
</dbReference>
<gene>
    <name evidence="5" type="ORF">FF36_04956</name>
</gene>
<feature type="domain" description="PAC" evidence="4">
    <location>
        <begin position="141"/>
        <end position="193"/>
    </location>
</feature>
<evidence type="ECO:0000256" key="2">
    <source>
        <dbReference type="SAM" id="MobiDB-lite"/>
    </source>
</evidence>
<dbReference type="SMART" id="SM00086">
    <property type="entry name" value="PAC"/>
    <property type="match status" value="1"/>
</dbReference>
<name>A0A0D8B9H8_9ACTN</name>
<dbReference type="PATRIC" id="fig|1502723.3.peg.5145"/>
<dbReference type="Gene3D" id="3.60.40.10">
    <property type="entry name" value="PPM-type phosphatase domain"/>
    <property type="match status" value="1"/>
</dbReference>
<dbReference type="PROSITE" id="PS50112">
    <property type="entry name" value="PAS"/>
    <property type="match status" value="1"/>
</dbReference>
<evidence type="ECO:0000313" key="5">
    <source>
        <dbReference type="EMBL" id="KJE20750.1"/>
    </source>
</evidence>
<feature type="compositionally biased region" description="Low complexity" evidence="2">
    <location>
        <begin position="27"/>
        <end position="43"/>
    </location>
</feature>
<evidence type="ECO:0000259" key="3">
    <source>
        <dbReference type="PROSITE" id="PS50112"/>
    </source>
</evidence>
<dbReference type="CDD" id="cd00130">
    <property type="entry name" value="PAS"/>
    <property type="match status" value="1"/>
</dbReference>
<dbReference type="Gene3D" id="3.30.450.20">
    <property type="entry name" value="PAS domain"/>
    <property type="match status" value="1"/>
</dbReference>
<keyword evidence="1" id="KW-0378">Hydrolase</keyword>
<feature type="domain" description="PAS" evidence="3">
    <location>
        <begin position="94"/>
        <end position="138"/>
    </location>
</feature>
<dbReference type="Gene3D" id="2.10.70.100">
    <property type="match status" value="1"/>
</dbReference>
<comment type="caution">
    <text evidence="5">The sequence shown here is derived from an EMBL/GenBank/DDBJ whole genome shotgun (WGS) entry which is preliminary data.</text>
</comment>
<organism evidence="5 6">
    <name type="scientific">Frankia torreyi</name>
    <dbReference type="NCBI Taxonomy" id="1856"/>
    <lineage>
        <taxon>Bacteria</taxon>
        <taxon>Bacillati</taxon>
        <taxon>Actinomycetota</taxon>
        <taxon>Actinomycetes</taxon>
        <taxon>Frankiales</taxon>
        <taxon>Frankiaceae</taxon>
        <taxon>Frankia</taxon>
    </lineage>
</organism>
<dbReference type="InterPro" id="IPR036457">
    <property type="entry name" value="PPM-type-like_dom_sf"/>
</dbReference>
<dbReference type="SUPFAM" id="SSF81606">
    <property type="entry name" value="PP2C-like"/>
    <property type="match status" value="1"/>
</dbReference>
<dbReference type="AlphaFoldDB" id="A0A0D8B9H8"/>
<dbReference type="InterPro" id="IPR035965">
    <property type="entry name" value="PAS-like_dom_sf"/>
</dbReference>
<accession>A0A0D8B9H8</accession>
<evidence type="ECO:0000259" key="4">
    <source>
        <dbReference type="PROSITE" id="PS50113"/>
    </source>
</evidence>